<protein>
    <recommendedName>
        <fullName evidence="3">DUF4249 domain-containing protein</fullName>
    </recommendedName>
</protein>
<dbReference type="Pfam" id="PF14054">
    <property type="entry name" value="DUF4249"/>
    <property type="match status" value="1"/>
</dbReference>
<gene>
    <name evidence="1" type="ordered locus">CA2559_09763</name>
</gene>
<dbReference type="InterPro" id="IPR025345">
    <property type="entry name" value="DUF4249"/>
</dbReference>
<proteinExistence type="predicted"/>
<dbReference type="KEGG" id="cat:CA2559_09763"/>
<dbReference type="PROSITE" id="PS51257">
    <property type="entry name" value="PROKAR_LIPOPROTEIN"/>
    <property type="match status" value="1"/>
</dbReference>
<evidence type="ECO:0000313" key="1">
    <source>
        <dbReference type="EMBL" id="EAP86311.1"/>
    </source>
</evidence>
<dbReference type="eggNOG" id="ENOG502ZCA0">
    <property type="taxonomic scope" value="Bacteria"/>
</dbReference>
<reference evidence="1 2" key="1">
    <citation type="journal article" date="2010" name="J. Bacteriol.">
        <title>The complete genome sequence of Croceibacter atlanticus HTCC2559T.</title>
        <authorList>
            <person name="Oh H.M."/>
            <person name="Kang I."/>
            <person name="Ferriera S."/>
            <person name="Giovannoni S.J."/>
            <person name="Cho J.C."/>
        </authorList>
    </citation>
    <scope>NUCLEOTIDE SEQUENCE [LARGE SCALE GENOMIC DNA]</scope>
    <source>
        <strain evidence="2">ATCC BAA-628 / HTCC2559 / KCTC 12090</strain>
    </source>
</reference>
<dbReference type="AlphaFoldDB" id="A3U925"/>
<dbReference type="OrthoDB" id="1430047at2"/>
<evidence type="ECO:0008006" key="3">
    <source>
        <dbReference type="Google" id="ProtNLM"/>
    </source>
</evidence>
<dbReference type="Proteomes" id="UP000002297">
    <property type="component" value="Chromosome"/>
</dbReference>
<dbReference type="HOGENOM" id="CLU_079066_0_1_10"/>
<dbReference type="RefSeq" id="WP_013187696.1">
    <property type="nucleotide sequence ID" value="NC_014230.1"/>
</dbReference>
<sequence>MKQIIYIILILSLCSCEDVVDISLNESEPKLVIDASLNWVKGTSGNHQEIYLSLTRPFFSGEPAPVDNALVQISNTNGTVFEFSQNETLGTYETDNFEPMLNETYLLQIVFENELYVAETHLIPVIPIDFVEQTDNGGINGEDFEIKPNYSDPEETENFYFFSFETNLTDFPILEVYEDEFTNGNQVFAYYTEEDLQVGDTVTIKSYGINERFYNFMSLLLTQTNSDLGGPFETQPATLRGNIINQTTSSNFPLGFFRASEIDEVEYIIQ</sequence>
<dbReference type="STRING" id="216432.CA2559_09763"/>
<name>A3U925_CROAH</name>
<evidence type="ECO:0000313" key="2">
    <source>
        <dbReference type="Proteomes" id="UP000002297"/>
    </source>
</evidence>
<accession>A3U925</accession>
<dbReference type="GeneID" id="89453701"/>
<keyword evidence="2" id="KW-1185">Reference proteome</keyword>
<dbReference type="EMBL" id="CP002046">
    <property type="protein sequence ID" value="EAP86311.1"/>
    <property type="molecule type" value="Genomic_DNA"/>
</dbReference>
<organism evidence="1 2">
    <name type="scientific">Croceibacter atlanticus (strain ATCC BAA-628 / JCM 21780 / CIP 108009 / IAM 15332 / KCTC 12090 / HTCC2559)</name>
    <dbReference type="NCBI Taxonomy" id="216432"/>
    <lineage>
        <taxon>Bacteria</taxon>
        <taxon>Pseudomonadati</taxon>
        <taxon>Bacteroidota</taxon>
        <taxon>Flavobacteriia</taxon>
        <taxon>Flavobacteriales</taxon>
        <taxon>Flavobacteriaceae</taxon>
        <taxon>Croceibacter</taxon>
    </lineage>
</organism>